<name>A0A0L0FUD9_9EUKA</name>
<dbReference type="InterPro" id="IPR051959">
    <property type="entry name" value="PAK1-Kinase_Regulator"/>
</dbReference>
<accession>A0A0L0FUD9</accession>
<dbReference type="SMART" id="SM00320">
    <property type="entry name" value="WD40"/>
    <property type="match status" value="4"/>
</dbReference>
<dbReference type="PROSITE" id="PS00678">
    <property type="entry name" value="WD_REPEATS_1"/>
    <property type="match status" value="1"/>
</dbReference>
<dbReference type="PANTHER" id="PTHR44675">
    <property type="entry name" value="PAK1 INTERACTING PROTEIN 1"/>
    <property type="match status" value="1"/>
</dbReference>
<keyword evidence="6" id="KW-1185">Reference proteome</keyword>
<dbReference type="GeneID" id="25907672"/>
<keyword evidence="1 3" id="KW-0853">WD repeat</keyword>
<evidence type="ECO:0000256" key="4">
    <source>
        <dbReference type="SAM" id="MobiDB-lite"/>
    </source>
</evidence>
<evidence type="ECO:0000256" key="2">
    <source>
        <dbReference type="ARBA" id="ARBA00022737"/>
    </source>
</evidence>
<evidence type="ECO:0000256" key="1">
    <source>
        <dbReference type="ARBA" id="ARBA00022574"/>
    </source>
</evidence>
<dbReference type="InterPro" id="IPR019775">
    <property type="entry name" value="WD40_repeat_CS"/>
</dbReference>
<dbReference type="PROSITE" id="PS50294">
    <property type="entry name" value="WD_REPEATS_REGION"/>
    <property type="match status" value="1"/>
</dbReference>
<dbReference type="SUPFAM" id="SSF50978">
    <property type="entry name" value="WD40 repeat-like"/>
    <property type="match status" value="1"/>
</dbReference>
<organism evidence="5 6">
    <name type="scientific">Sphaeroforma arctica JP610</name>
    <dbReference type="NCBI Taxonomy" id="667725"/>
    <lineage>
        <taxon>Eukaryota</taxon>
        <taxon>Ichthyosporea</taxon>
        <taxon>Ichthyophonida</taxon>
        <taxon>Sphaeroforma</taxon>
    </lineage>
</organism>
<dbReference type="PANTHER" id="PTHR44675:SF1">
    <property type="entry name" value="P21-ACTIVATED PROTEIN KINASE-INTERACTING PROTEIN 1"/>
    <property type="match status" value="1"/>
</dbReference>
<protein>
    <recommendedName>
        <fullName evidence="7">Anaphase-promoting complex subunit 4 WD40 domain-containing protein</fullName>
    </recommendedName>
</protein>
<dbReference type="InterPro" id="IPR015943">
    <property type="entry name" value="WD40/YVTN_repeat-like_dom_sf"/>
</dbReference>
<dbReference type="Proteomes" id="UP000054560">
    <property type="component" value="Unassembled WGS sequence"/>
</dbReference>
<evidence type="ECO:0000313" key="6">
    <source>
        <dbReference type="Proteomes" id="UP000054560"/>
    </source>
</evidence>
<keyword evidence="2" id="KW-0677">Repeat</keyword>
<dbReference type="RefSeq" id="XP_014154367.1">
    <property type="nucleotide sequence ID" value="XM_014298892.1"/>
</dbReference>
<dbReference type="STRING" id="667725.A0A0L0FUD9"/>
<dbReference type="eggNOG" id="KOG0294">
    <property type="taxonomic scope" value="Eukaryota"/>
</dbReference>
<feature type="compositionally biased region" description="Basic and acidic residues" evidence="4">
    <location>
        <begin position="332"/>
        <end position="354"/>
    </location>
</feature>
<reference evidence="5 6" key="1">
    <citation type="submission" date="2011-02" db="EMBL/GenBank/DDBJ databases">
        <title>The Genome Sequence of Sphaeroforma arctica JP610.</title>
        <authorList>
            <consortium name="The Broad Institute Genome Sequencing Platform"/>
            <person name="Russ C."/>
            <person name="Cuomo C."/>
            <person name="Young S.K."/>
            <person name="Zeng Q."/>
            <person name="Gargeya S."/>
            <person name="Alvarado L."/>
            <person name="Berlin A."/>
            <person name="Chapman S.B."/>
            <person name="Chen Z."/>
            <person name="Freedman E."/>
            <person name="Gellesch M."/>
            <person name="Goldberg J."/>
            <person name="Griggs A."/>
            <person name="Gujja S."/>
            <person name="Heilman E."/>
            <person name="Heiman D."/>
            <person name="Howarth C."/>
            <person name="Mehta T."/>
            <person name="Neiman D."/>
            <person name="Pearson M."/>
            <person name="Roberts A."/>
            <person name="Saif S."/>
            <person name="Shea T."/>
            <person name="Shenoy N."/>
            <person name="Sisk P."/>
            <person name="Stolte C."/>
            <person name="Sykes S."/>
            <person name="White J."/>
            <person name="Yandava C."/>
            <person name="Burger G."/>
            <person name="Gray M.W."/>
            <person name="Holland P.W.H."/>
            <person name="King N."/>
            <person name="Lang F.B.F."/>
            <person name="Roger A.J."/>
            <person name="Ruiz-Trillo I."/>
            <person name="Haas B."/>
            <person name="Nusbaum C."/>
            <person name="Birren B."/>
        </authorList>
    </citation>
    <scope>NUCLEOTIDE SEQUENCE [LARGE SCALE GENOMIC DNA]</scope>
    <source>
        <strain evidence="5 6">JP610</strain>
    </source>
</reference>
<evidence type="ECO:0000256" key="3">
    <source>
        <dbReference type="PROSITE-ProRule" id="PRU00221"/>
    </source>
</evidence>
<evidence type="ECO:0000313" key="5">
    <source>
        <dbReference type="EMBL" id="KNC80465.1"/>
    </source>
</evidence>
<dbReference type="EMBL" id="KQ242146">
    <property type="protein sequence ID" value="KNC80465.1"/>
    <property type="molecule type" value="Genomic_DNA"/>
</dbReference>
<feature type="repeat" description="WD" evidence="3">
    <location>
        <begin position="41"/>
        <end position="82"/>
    </location>
</feature>
<gene>
    <name evidence="5" type="ORF">SARC_07168</name>
</gene>
<dbReference type="Gene3D" id="2.130.10.10">
    <property type="entry name" value="YVTN repeat-like/Quinoprotein amine dehydrogenase"/>
    <property type="match status" value="2"/>
</dbReference>
<proteinExistence type="predicted"/>
<feature type="compositionally biased region" description="Low complexity" evidence="4">
    <location>
        <begin position="389"/>
        <end position="407"/>
    </location>
</feature>
<feature type="compositionally biased region" description="Acidic residues" evidence="4">
    <location>
        <begin position="305"/>
        <end position="315"/>
    </location>
</feature>
<dbReference type="AlphaFoldDB" id="A0A0L0FUD9"/>
<evidence type="ECO:0008006" key="7">
    <source>
        <dbReference type="Google" id="ProtNLM"/>
    </source>
</evidence>
<feature type="compositionally biased region" description="Basic and acidic residues" evidence="4">
    <location>
        <begin position="261"/>
        <end position="277"/>
    </location>
</feature>
<feature type="region of interest" description="Disordered" evidence="4">
    <location>
        <begin position="241"/>
        <end position="415"/>
    </location>
</feature>
<dbReference type="PROSITE" id="PS50082">
    <property type="entry name" value="WD_REPEATS_2"/>
    <property type="match status" value="2"/>
</dbReference>
<dbReference type="OrthoDB" id="308449at2759"/>
<dbReference type="InterPro" id="IPR036322">
    <property type="entry name" value="WD40_repeat_dom_sf"/>
</dbReference>
<feature type="compositionally biased region" description="Acidic residues" evidence="4">
    <location>
        <begin position="278"/>
        <end position="288"/>
    </location>
</feature>
<dbReference type="Pfam" id="PF00400">
    <property type="entry name" value="WD40"/>
    <property type="match status" value="3"/>
</dbReference>
<feature type="repeat" description="WD" evidence="3">
    <location>
        <begin position="179"/>
        <end position="208"/>
    </location>
</feature>
<sequence length="415" mass="44767">MQHEGAITKLQFFRTTHMISTGEDGQICIWRVKDFECYKVLRGHKGMVNDLAMHPSGRLLLSVGKDKNMRLWNLVKGRSAYITKLTEEAFQVVWSPTGNSYAVSGVSTVFMYKAEDASLCAAVKCGRVHTIAFLSDTHMAVGLETGAIQVLDVMTGDMVCEEQAHFKRVKAIKALPSPFSPDSSLLVSACSDGEIKVWSMSPSAASDKITCVASVSTNCRLTCLDITSLINEGEYLADDAQTSAGAAADDTEAVANSTEKQVMDRSQESKEDGHSDSDNDDEDDDSVEGDGVGVGGEWVERSDGESVDSDSDSADDNGAGSSEKSQTARNSGQDEKTRKRKAADMQRGEAEAARKEKRQALHMQMAIAAAEKQARTQKHVKPANKPAKNSKWTKTSTSTKGGNSGSKSKGKTQKN</sequence>
<dbReference type="InterPro" id="IPR001680">
    <property type="entry name" value="WD40_rpt"/>
</dbReference>